<evidence type="ECO:0000259" key="4">
    <source>
        <dbReference type="PROSITE" id="PS50932"/>
    </source>
</evidence>
<proteinExistence type="predicted"/>
<dbReference type="PROSITE" id="PS50932">
    <property type="entry name" value="HTH_LACI_2"/>
    <property type="match status" value="1"/>
</dbReference>
<protein>
    <submittedName>
        <fullName evidence="5">DNA-binding LacI/PurR family transcriptional regulator</fullName>
    </submittedName>
</protein>
<dbReference type="PROSITE" id="PS00356">
    <property type="entry name" value="HTH_LACI_1"/>
    <property type="match status" value="1"/>
</dbReference>
<dbReference type="CDD" id="cd06267">
    <property type="entry name" value="PBP1_LacI_sugar_binding-like"/>
    <property type="match status" value="1"/>
</dbReference>
<name>A0ABS2RQE5_9ACTN</name>
<organism evidence="5 6">
    <name type="scientific">Microlunatus panaciterrae</name>
    <dbReference type="NCBI Taxonomy" id="400768"/>
    <lineage>
        <taxon>Bacteria</taxon>
        <taxon>Bacillati</taxon>
        <taxon>Actinomycetota</taxon>
        <taxon>Actinomycetes</taxon>
        <taxon>Propionibacteriales</taxon>
        <taxon>Propionibacteriaceae</taxon>
        <taxon>Microlunatus</taxon>
    </lineage>
</organism>
<dbReference type="InterPro" id="IPR010982">
    <property type="entry name" value="Lambda_DNA-bd_dom_sf"/>
</dbReference>
<dbReference type="GO" id="GO:0003677">
    <property type="term" value="F:DNA binding"/>
    <property type="evidence" value="ECO:0007669"/>
    <property type="project" value="UniProtKB-KW"/>
</dbReference>
<dbReference type="InterPro" id="IPR028082">
    <property type="entry name" value="Peripla_BP_I"/>
</dbReference>
<evidence type="ECO:0000256" key="2">
    <source>
        <dbReference type="ARBA" id="ARBA00023125"/>
    </source>
</evidence>
<keyword evidence="2 5" id="KW-0238">DNA-binding</keyword>
<sequence>MAEVRQGGVARPSTINDVAAAAGVSRQTVTRAMNNMPGISVETKERVLQAARELRYRPSRFGRGLVKQEHRTLGLVIDDLTNPYYPELASAVVGFAADNGWNVVLADTIHTSHPAELIADLTHQVDAVIGYLGLASEQADVLLAGMPVVEIDVSKEQTQRGSIVLDFATAMSEAVDHLLERGVRQPVMLDVTSATRPSFRARLFVSAMELRGLSVPVVRAEGIGLGPAAEATRKLLVDRPETDAIMAFNDITAFGALQALRQAGVAVPDRVKVIGIDGLSIGTFVSPQLTTLALDMTQVAQAAVETVLGMYAGTLPLGGPMVRRTVSHRLVIRESS</sequence>
<evidence type="ECO:0000313" key="6">
    <source>
        <dbReference type="Proteomes" id="UP000704762"/>
    </source>
</evidence>
<dbReference type="Pfam" id="PF13377">
    <property type="entry name" value="Peripla_BP_3"/>
    <property type="match status" value="1"/>
</dbReference>
<keyword evidence="1" id="KW-0805">Transcription regulation</keyword>
<dbReference type="Gene3D" id="3.40.50.2300">
    <property type="match status" value="2"/>
</dbReference>
<dbReference type="Gene3D" id="1.10.260.40">
    <property type="entry name" value="lambda repressor-like DNA-binding domains"/>
    <property type="match status" value="1"/>
</dbReference>
<keyword evidence="6" id="KW-1185">Reference proteome</keyword>
<dbReference type="SMART" id="SM00354">
    <property type="entry name" value="HTH_LACI"/>
    <property type="match status" value="1"/>
</dbReference>
<gene>
    <name evidence="5" type="ORF">JOE57_003070</name>
</gene>
<evidence type="ECO:0000256" key="3">
    <source>
        <dbReference type="ARBA" id="ARBA00023163"/>
    </source>
</evidence>
<evidence type="ECO:0000313" key="5">
    <source>
        <dbReference type="EMBL" id="MBM7800149.1"/>
    </source>
</evidence>
<dbReference type="SUPFAM" id="SSF47413">
    <property type="entry name" value="lambda repressor-like DNA-binding domains"/>
    <property type="match status" value="1"/>
</dbReference>
<comment type="caution">
    <text evidence="5">The sequence shown here is derived from an EMBL/GenBank/DDBJ whole genome shotgun (WGS) entry which is preliminary data.</text>
</comment>
<dbReference type="PANTHER" id="PTHR30146:SF109">
    <property type="entry name" value="HTH-TYPE TRANSCRIPTIONAL REGULATOR GALS"/>
    <property type="match status" value="1"/>
</dbReference>
<evidence type="ECO:0000256" key="1">
    <source>
        <dbReference type="ARBA" id="ARBA00023015"/>
    </source>
</evidence>
<dbReference type="EMBL" id="JAFBCF010000001">
    <property type="protein sequence ID" value="MBM7800149.1"/>
    <property type="molecule type" value="Genomic_DNA"/>
</dbReference>
<dbReference type="Proteomes" id="UP000704762">
    <property type="component" value="Unassembled WGS sequence"/>
</dbReference>
<accession>A0ABS2RQE5</accession>
<feature type="domain" description="HTH lacI-type" evidence="4">
    <location>
        <begin position="13"/>
        <end position="67"/>
    </location>
</feature>
<dbReference type="CDD" id="cd01392">
    <property type="entry name" value="HTH_LacI"/>
    <property type="match status" value="1"/>
</dbReference>
<reference evidence="5 6" key="1">
    <citation type="submission" date="2021-01" db="EMBL/GenBank/DDBJ databases">
        <title>Sequencing the genomes of 1000 actinobacteria strains.</title>
        <authorList>
            <person name="Klenk H.-P."/>
        </authorList>
    </citation>
    <scope>NUCLEOTIDE SEQUENCE [LARGE SCALE GENOMIC DNA]</scope>
    <source>
        <strain evidence="5 6">DSM 18662</strain>
    </source>
</reference>
<keyword evidence="3" id="KW-0804">Transcription</keyword>
<dbReference type="PANTHER" id="PTHR30146">
    <property type="entry name" value="LACI-RELATED TRANSCRIPTIONAL REPRESSOR"/>
    <property type="match status" value="1"/>
</dbReference>
<dbReference type="Pfam" id="PF00356">
    <property type="entry name" value="LacI"/>
    <property type="match status" value="1"/>
</dbReference>
<dbReference type="RefSeq" id="WP_204919378.1">
    <property type="nucleotide sequence ID" value="NZ_BAAAQP010000003.1"/>
</dbReference>
<dbReference type="InterPro" id="IPR000843">
    <property type="entry name" value="HTH_LacI"/>
</dbReference>
<dbReference type="InterPro" id="IPR046335">
    <property type="entry name" value="LacI/GalR-like_sensor"/>
</dbReference>
<dbReference type="SUPFAM" id="SSF53822">
    <property type="entry name" value="Periplasmic binding protein-like I"/>
    <property type="match status" value="1"/>
</dbReference>